<dbReference type="InterPro" id="IPR052358">
    <property type="entry name" value="Aro_Compnd_Degr_Hydrolases"/>
</dbReference>
<dbReference type="SUPFAM" id="SSF51556">
    <property type="entry name" value="Metallo-dependent hydrolases"/>
    <property type="match status" value="1"/>
</dbReference>
<accession>A0ABW1TS14</accession>
<dbReference type="InterPro" id="IPR032466">
    <property type="entry name" value="Metal_Hydrolase"/>
</dbReference>
<dbReference type="EMBL" id="JBHSRS010000002">
    <property type="protein sequence ID" value="MFC6279763.1"/>
    <property type="molecule type" value="Genomic_DNA"/>
</dbReference>
<sequence length="284" mass="30960">MNLPRASMDASIYTTPKIDCHCHVLDPQGFAYAAEVAYRPAGQETGSAAYFGQVLDAYGVQHALLVGPNSGYGTDNRCLLSAIAASPQRFKGIAVVPNDAPDTYLQELKAQGIVGIAFNFALHGPDHYRNAGPLMARLAALDMFVQVQVEMAQLQTLAPMLLASGAKLLVDHCGRPDVRSDMAGEGFGALLRLADSRRTTVKLSGFAKFSAQDFPFADTHPFTAALLEAFGADHCVWASDWPFLKASKRLDYGPLLQLFGRMVPDEKDRQKILWHTPKRLFGFT</sequence>
<dbReference type="Pfam" id="PF04909">
    <property type="entry name" value="Amidohydro_2"/>
    <property type="match status" value="1"/>
</dbReference>
<gene>
    <name evidence="2" type="ORF">ACFQND_00725</name>
</gene>
<evidence type="ECO:0000313" key="2">
    <source>
        <dbReference type="EMBL" id="MFC6279763.1"/>
    </source>
</evidence>
<protein>
    <submittedName>
        <fullName evidence="2">Amidohydrolase family protein</fullName>
    </submittedName>
</protein>
<name>A0ABW1TS14_9BURK</name>
<feature type="domain" description="Amidohydrolase-related" evidence="1">
    <location>
        <begin position="18"/>
        <end position="283"/>
    </location>
</feature>
<dbReference type="Proteomes" id="UP001596270">
    <property type="component" value="Unassembled WGS sequence"/>
</dbReference>
<proteinExistence type="predicted"/>
<dbReference type="PANTHER" id="PTHR35563:SF2">
    <property type="entry name" value="BARREL METAL-DEPENDENT HYDROLASE, PUTATIVE (AFU_ORTHOLOGUE AFUA_1G16240)-RELATED"/>
    <property type="match status" value="1"/>
</dbReference>
<organism evidence="2 3">
    <name type="scientific">Polaromonas aquatica</name>
    <dbReference type="NCBI Taxonomy" id="332657"/>
    <lineage>
        <taxon>Bacteria</taxon>
        <taxon>Pseudomonadati</taxon>
        <taxon>Pseudomonadota</taxon>
        <taxon>Betaproteobacteria</taxon>
        <taxon>Burkholderiales</taxon>
        <taxon>Comamonadaceae</taxon>
        <taxon>Polaromonas</taxon>
    </lineage>
</organism>
<comment type="caution">
    <text evidence="2">The sequence shown here is derived from an EMBL/GenBank/DDBJ whole genome shotgun (WGS) entry which is preliminary data.</text>
</comment>
<keyword evidence="3" id="KW-1185">Reference proteome</keyword>
<dbReference type="InterPro" id="IPR006680">
    <property type="entry name" value="Amidohydro-rel"/>
</dbReference>
<evidence type="ECO:0000313" key="3">
    <source>
        <dbReference type="Proteomes" id="UP001596270"/>
    </source>
</evidence>
<dbReference type="Gene3D" id="3.20.20.140">
    <property type="entry name" value="Metal-dependent hydrolases"/>
    <property type="match status" value="1"/>
</dbReference>
<reference evidence="3" key="1">
    <citation type="journal article" date="2019" name="Int. J. Syst. Evol. Microbiol.">
        <title>The Global Catalogue of Microorganisms (GCM) 10K type strain sequencing project: providing services to taxonomists for standard genome sequencing and annotation.</title>
        <authorList>
            <consortium name="The Broad Institute Genomics Platform"/>
            <consortium name="The Broad Institute Genome Sequencing Center for Infectious Disease"/>
            <person name="Wu L."/>
            <person name="Ma J."/>
        </authorList>
    </citation>
    <scope>NUCLEOTIDE SEQUENCE [LARGE SCALE GENOMIC DNA]</scope>
    <source>
        <strain evidence="3">CCUG 39402</strain>
    </source>
</reference>
<dbReference type="RefSeq" id="WP_377411916.1">
    <property type="nucleotide sequence ID" value="NZ_JBHSRS010000002.1"/>
</dbReference>
<dbReference type="PANTHER" id="PTHR35563">
    <property type="entry name" value="BARREL METAL-DEPENDENT HYDROLASE, PUTATIVE (AFU_ORTHOLOGUE AFUA_1G16240)-RELATED"/>
    <property type="match status" value="1"/>
</dbReference>
<evidence type="ECO:0000259" key="1">
    <source>
        <dbReference type="Pfam" id="PF04909"/>
    </source>
</evidence>